<protein>
    <recommendedName>
        <fullName evidence="4">4-hydroxyphenylpyruvate dioxygenase</fullName>
        <ecNumber evidence="4">1.13.11.27</ecNumber>
    </recommendedName>
</protein>
<name>A0A401KXC4_ASPAW</name>
<reference evidence="13 14" key="1">
    <citation type="submission" date="2016-09" db="EMBL/GenBank/DDBJ databases">
        <title>Aspergillus awamori IFM 58123T.</title>
        <authorList>
            <person name="Kusuya Y."/>
            <person name="Shimizu M."/>
            <person name="Takahashi H."/>
            <person name="Yaguchi T."/>
        </authorList>
    </citation>
    <scope>NUCLEOTIDE SEQUENCE [LARGE SCALE GENOMIC DNA]</scope>
    <source>
        <strain evidence="13 14">IFM 58123</strain>
    </source>
</reference>
<dbReference type="Pfam" id="PF00903">
    <property type="entry name" value="Glyoxalase"/>
    <property type="match status" value="1"/>
</dbReference>
<dbReference type="UniPathway" id="UPA00139">
    <property type="reaction ID" value="UER00362"/>
</dbReference>
<evidence type="ECO:0000256" key="1">
    <source>
        <dbReference type="ARBA" id="ARBA00001962"/>
    </source>
</evidence>
<dbReference type="Gene3D" id="3.10.180.10">
    <property type="entry name" value="2,3-Dihydroxybiphenyl 1,2-Dioxygenase, domain 1"/>
    <property type="match status" value="2"/>
</dbReference>
<dbReference type="GO" id="GO:0003868">
    <property type="term" value="F:4-hydroxyphenylpyruvate dioxygenase activity"/>
    <property type="evidence" value="ECO:0007669"/>
    <property type="project" value="UniProtKB-EC"/>
</dbReference>
<proteinExistence type="inferred from homology"/>
<dbReference type="PROSITE" id="PS51819">
    <property type="entry name" value="VOC"/>
    <property type="match status" value="2"/>
</dbReference>
<dbReference type="EC" id="1.13.11.27" evidence="4"/>
<evidence type="ECO:0000313" key="13">
    <source>
        <dbReference type="EMBL" id="GCB23956.1"/>
    </source>
</evidence>
<evidence type="ECO:0000256" key="7">
    <source>
        <dbReference type="ARBA" id="ARBA00022878"/>
    </source>
</evidence>
<dbReference type="InterPro" id="IPR005545">
    <property type="entry name" value="YCII"/>
</dbReference>
<dbReference type="EMBL" id="BDHI01000015">
    <property type="protein sequence ID" value="GCB23956.1"/>
    <property type="molecule type" value="Genomic_DNA"/>
</dbReference>
<dbReference type="GO" id="GO:0006572">
    <property type="term" value="P:L-tyrosine catabolic process"/>
    <property type="evidence" value="ECO:0007669"/>
    <property type="project" value="UniProtKB-KW"/>
</dbReference>
<dbReference type="InterPro" id="IPR004360">
    <property type="entry name" value="Glyas_Fos-R_dOase_dom"/>
</dbReference>
<keyword evidence="7" id="KW-0828">Tyrosine catabolism</keyword>
<dbReference type="AlphaFoldDB" id="A0A401KXC4"/>
<gene>
    <name evidence="13" type="ORF">AAWM_06841</name>
</gene>
<dbReference type="STRING" id="105351.A0A401KXC4"/>
<feature type="domain" description="VOC" evidence="12">
    <location>
        <begin position="140"/>
        <end position="286"/>
    </location>
</feature>
<dbReference type="SUPFAM" id="SSF54909">
    <property type="entry name" value="Dimeric alpha+beta barrel"/>
    <property type="match status" value="1"/>
</dbReference>
<keyword evidence="13" id="KW-0670">Pyruvate</keyword>
<dbReference type="PANTHER" id="PTHR11959">
    <property type="entry name" value="4-HYDROXYPHENYLPYRUVATE DIOXYGENASE"/>
    <property type="match status" value="1"/>
</dbReference>
<dbReference type="InterPro" id="IPR041735">
    <property type="entry name" value="4OHPhenylPyrv_dOase_C"/>
</dbReference>
<evidence type="ECO:0000313" key="14">
    <source>
        <dbReference type="Proteomes" id="UP000286921"/>
    </source>
</evidence>
<dbReference type="PANTHER" id="PTHR11959:SF1">
    <property type="entry name" value="4-HYDROXYPHENYLPYRUVATE DIOXYGENASE"/>
    <property type="match status" value="1"/>
</dbReference>
<dbReference type="FunFam" id="3.10.180.10:FF:000001">
    <property type="entry name" value="4-hydroxyphenylpyruvate dioxygenase"/>
    <property type="match status" value="1"/>
</dbReference>
<evidence type="ECO:0000256" key="8">
    <source>
        <dbReference type="ARBA" id="ARBA00022964"/>
    </source>
</evidence>
<dbReference type="CDD" id="cd08342">
    <property type="entry name" value="HPPD_N_like"/>
    <property type="match status" value="1"/>
</dbReference>
<keyword evidence="6" id="KW-0677">Repeat</keyword>
<keyword evidence="11" id="KW-0585">Phenylalanine catabolism</keyword>
<dbReference type="Gene3D" id="3.30.70.1060">
    <property type="entry name" value="Dimeric alpha+beta barrel"/>
    <property type="match status" value="1"/>
</dbReference>
<keyword evidence="10" id="KW-0408">Iron</keyword>
<keyword evidence="9" id="KW-0560">Oxidoreductase</keyword>
<dbReference type="FunFam" id="3.10.180.10:FF:000020">
    <property type="entry name" value="4-hydroxyphenylpyruvate dioxygenase"/>
    <property type="match status" value="1"/>
</dbReference>
<dbReference type="SUPFAM" id="SSF54593">
    <property type="entry name" value="Glyoxalase/Bleomycin resistance protein/Dihydroxybiphenyl dioxygenase"/>
    <property type="match status" value="1"/>
</dbReference>
<dbReference type="InterPro" id="IPR037523">
    <property type="entry name" value="VOC_core"/>
</dbReference>
<evidence type="ECO:0000256" key="2">
    <source>
        <dbReference type="ARBA" id="ARBA00005162"/>
    </source>
</evidence>
<dbReference type="InterPro" id="IPR029068">
    <property type="entry name" value="Glyas_Bleomycin-R_OHBP_Dase"/>
</dbReference>
<feature type="domain" description="VOC" evidence="12">
    <location>
        <begin position="317"/>
        <end position="475"/>
    </location>
</feature>
<evidence type="ECO:0000256" key="9">
    <source>
        <dbReference type="ARBA" id="ARBA00023002"/>
    </source>
</evidence>
<dbReference type="GO" id="GO:0046872">
    <property type="term" value="F:metal ion binding"/>
    <property type="evidence" value="ECO:0007669"/>
    <property type="project" value="UniProtKB-KW"/>
</dbReference>
<evidence type="ECO:0000256" key="10">
    <source>
        <dbReference type="ARBA" id="ARBA00023004"/>
    </source>
</evidence>
<comment type="cofactor">
    <cofactor evidence="1">
        <name>Fe cation</name>
        <dbReference type="ChEBI" id="CHEBI:24875"/>
    </cofactor>
</comment>
<sequence>MPAKNEFLCILPDKPGMMAKRLEVRPQHLEGIKPLVEAGSVVAGGAMLDKHPAEGESMSFQGSMMMVLAETKEEAEALIKNDIYTKSGVWDLDKAQIIPNCQFVQPKHQYTQDLIMPSNESQPQAGNNAVLRNINPSYTGFDHIRWYVGNARQAATYFVAQFGFNIVAYRGPETGSHLSCSYVVTNGNARFVFTAPITSPNNTWDKRASGADRQQLDEIHAHLTKHGDGVKDIAFAVDDVTGVWEHAVQHGAISIQEPKLLKDQSGEVRSATIQTYGDTAHTLINRSAYQGIFLPGYQAVSGQDRLNDLLPEIDVIEIDHCVGNQGWDGLDSIVKYYEDALNFHRYWTVDDKDMCSEYSAMRSIVMASPNEVIKMPMNEPATGLKKSQIEEFVEYYNGPGCQHIAFRTPNILQAVENLTTRGVTFLSVPETYYANMRTRLASANITLAEDINLLQKYNILIDFDEGGYLLQIFTKHVVDRPTVFLEIIQRENFDGFGAGNFKSLFEAFERDQEMRGNL</sequence>
<comment type="caution">
    <text evidence="13">The sequence shown here is derived from an EMBL/GenBank/DDBJ whole genome shotgun (WGS) entry which is preliminary data.</text>
</comment>
<comment type="pathway">
    <text evidence="2">Amino-acid degradation; L-phenylalanine degradation; acetoacetate and fumarate from L-phenylalanine: step 3/6.</text>
</comment>
<organism evidence="13 14">
    <name type="scientific">Aspergillus awamori</name>
    <name type="common">Black koji mold</name>
    <dbReference type="NCBI Taxonomy" id="105351"/>
    <lineage>
        <taxon>Eukaryota</taxon>
        <taxon>Fungi</taxon>
        <taxon>Dikarya</taxon>
        <taxon>Ascomycota</taxon>
        <taxon>Pezizomycotina</taxon>
        <taxon>Eurotiomycetes</taxon>
        <taxon>Eurotiomycetidae</taxon>
        <taxon>Eurotiales</taxon>
        <taxon>Aspergillaceae</taxon>
        <taxon>Aspergillus</taxon>
    </lineage>
</organism>
<dbReference type="GO" id="GO:0006559">
    <property type="term" value="P:L-phenylalanine catabolic process"/>
    <property type="evidence" value="ECO:0007669"/>
    <property type="project" value="UniProtKB-UniPathway"/>
</dbReference>
<evidence type="ECO:0000256" key="11">
    <source>
        <dbReference type="ARBA" id="ARBA00023232"/>
    </source>
</evidence>
<dbReference type="InterPro" id="IPR011008">
    <property type="entry name" value="Dimeric_a/b-barrel"/>
</dbReference>
<evidence type="ECO:0000256" key="4">
    <source>
        <dbReference type="ARBA" id="ARBA00013222"/>
    </source>
</evidence>
<dbReference type="Proteomes" id="UP000286921">
    <property type="component" value="Unassembled WGS sequence"/>
</dbReference>
<dbReference type="Pfam" id="PF03795">
    <property type="entry name" value="YCII"/>
    <property type="match status" value="1"/>
</dbReference>
<dbReference type="NCBIfam" id="TIGR01263">
    <property type="entry name" value="4HPPD"/>
    <property type="match status" value="1"/>
</dbReference>
<evidence type="ECO:0000259" key="12">
    <source>
        <dbReference type="PROSITE" id="PS51819"/>
    </source>
</evidence>
<evidence type="ECO:0000256" key="5">
    <source>
        <dbReference type="ARBA" id="ARBA00022723"/>
    </source>
</evidence>
<dbReference type="InterPro" id="IPR005956">
    <property type="entry name" value="4OHPhenylPyrv_dOase"/>
</dbReference>
<dbReference type="InterPro" id="IPR041736">
    <property type="entry name" value="4OHPhenylPyrv_dOase_N"/>
</dbReference>
<keyword evidence="5" id="KW-0479">Metal-binding</keyword>
<keyword evidence="14" id="KW-1185">Reference proteome</keyword>
<evidence type="ECO:0000256" key="3">
    <source>
        <dbReference type="ARBA" id="ARBA00005877"/>
    </source>
</evidence>
<comment type="similarity">
    <text evidence="3">Belongs to the 4HPPD family.</text>
</comment>
<dbReference type="CDD" id="cd07250">
    <property type="entry name" value="HPPD_C_like"/>
    <property type="match status" value="1"/>
</dbReference>
<evidence type="ECO:0000256" key="6">
    <source>
        <dbReference type="ARBA" id="ARBA00022737"/>
    </source>
</evidence>
<accession>A0A401KXC4</accession>
<keyword evidence="8 13" id="KW-0223">Dioxygenase</keyword>